<dbReference type="InterPro" id="IPR029014">
    <property type="entry name" value="NiFe-Hase_large"/>
</dbReference>
<reference evidence="2" key="1">
    <citation type="journal article" date="2015" name="Proc. Natl. Acad. Sci. U.S.A.">
        <title>Networks of energetic and metabolic interactions define dynamics in microbial communities.</title>
        <authorList>
            <person name="Embree M."/>
            <person name="Liu J.K."/>
            <person name="Al-Bassam M.M."/>
            <person name="Zengler K."/>
        </authorList>
    </citation>
    <scope>NUCLEOTIDE SEQUENCE</scope>
</reference>
<dbReference type="EMBL" id="LNQE01000274">
    <property type="protein sequence ID" value="KUG27940.1"/>
    <property type="molecule type" value="Genomic_DNA"/>
</dbReference>
<feature type="domain" description="NADH-quinone oxidoreductase subunit D" evidence="1">
    <location>
        <begin position="150"/>
        <end position="319"/>
    </location>
</feature>
<sequence length="395" mass="44191">MRDQTAAAAAPTPPVDFSFCGDSYAARFEPDPSGERMIVNMGPQHPSTHGVLRVLLELDGEYIVRAEPVLGYIHRMHEWMAENRTYAQFIPNMGRVDYLHALAWNWAYVGAVERLAGMEVPERAEYIRVITCELNRISSHLLWWGAYLLDLGAFTPIMYAFDDRERILDILQTVTGSRLTYSSFTFGGVSMDLPPEFIPKTREFIATLRGRLPMYKDLVTDNGILRGRCEGIGVLDLDTARRYGATGPCLRGSGQPYDVRRAEPYSIYDRFEYRIPTETACDAMARYFVRLAEIDESLSIVEQAMDSIPEGPIQGKGPRKIRPPKGEACYAVEGARGKIMIMVQSDGGPMPYRVKLRAPGFSNLSLFAELSQGTLLSDAVSILGSLDLVIPEIDR</sequence>
<dbReference type="GO" id="GO:0048038">
    <property type="term" value="F:quinone binding"/>
    <property type="evidence" value="ECO:0007669"/>
    <property type="project" value="InterPro"/>
</dbReference>
<evidence type="ECO:0000259" key="1">
    <source>
        <dbReference type="Pfam" id="PF00346"/>
    </source>
</evidence>
<organism evidence="2">
    <name type="scientific">hydrocarbon metagenome</name>
    <dbReference type="NCBI Taxonomy" id="938273"/>
    <lineage>
        <taxon>unclassified sequences</taxon>
        <taxon>metagenomes</taxon>
        <taxon>ecological metagenomes</taxon>
    </lineage>
</organism>
<dbReference type="SUPFAM" id="SSF56762">
    <property type="entry name" value="HydB/Nqo4-like"/>
    <property type="match status" value="1"/>
</dbReference>
<comment type="caution">
    <text evidence="2">The sequence shown here is derived from an EMBL/GenBank/DDBJ whole genome shotgun (WGS) entry which is preliminary data.</text>
</comment>
<protein>
    <submittedName>
        <fullName evidence="2">Nadh-ubiquinone oxidoreductase chain d</fullName>
        <ecNumber evidence="2">1.6.5.3</ecNumber>
    </submittedName>
</protein>
<keyword evidence="2" id="KW-0830">Ubiquinone</keyword>
<dbReference type="PANTHER" id="PTHR11993:SF10">
    <property type="entry name" value="NADH DEHYDROGENASE [UBIQUINONE] IRON-SULFUR PROTEIN 2, MITOCHONDRIAL"/>
    <property type="match status" value="1"/>
</dbReference>
<name>A0A0W8G424_9ZZZZ</name>
<dbReference type="Pfam" id="PF00346">
    <property type="entry name" value="Complex1_49kDa"/>
    <property type="match status" value="2"/>
</dbReference>
<dbReference type="GO" id="GO:0016651">
    <property type="term" value="F:oxidoreductase activity, acting on NAD(P)H"/>
    <property type="evidence" value="ECO:0007669"/>
    <property type="project" value="InterPro"/>
</dbReference>
<dbReference type="HAMAP" id="MF_01358">
    <property type="entry name" value="NDH1_NuoD"/>
    <property type="match status" value="1"/>
</dbReference>
<dbReference type="InterPro" id="IPR001135">
    <property type="entry name" value="NADH_Q_OxRdtase_suD"/>
</dbReference>
<feature type="domain" description="NADH-quinone oxidoreductase subunit D" evidence="1">
    <location>
        <begin position="320"/>
        <end position="395"/>
    </location>
</feature>
<keyword evidence="2" id="KW-0560">Oxidoreductase</keyword>
<evidence type="ECO:0000313" key="2">
    <source>
        <dbReference type="EMBL" id="KUG27940.1"/>
    </source>
</evidence>
<accession>A0A0W8G424</accession>
<proteinExistence type="inferred from homology"/>
<dbReference type="AlphaFoldDB" id="A0A0W8G424"/>
<dbReference type="GO" id="GO:0051287">
    <property type="term" value="F:NAD binding"/>
    <property type="evidence" value="ECO:0007669"/>
    <property type="project" value="InterPro"/>
</dbReference>
<dbReference type="PANTHER" id="PTHR11993">
    <property type="entry name" value="NADH-UBIQUINONE OXIDOREDUCTASE 49 KDA SUBUNIT"/>
    <property type="match status" value="1"/>
</dbReference>
<dbReference type="Gene3D" id="1.10.645.10">
    <property type="entry name" value="Cytochrome-c3 Hydrogenase, chain B"/>
    <property type="match status" value="1"/>
</dbReference>
<dbReference type="InterPro" id="IPR022885">
    <property type="entry name" value="NDH1_su_D/H"/>
</dbReference>
<dbReference type="EC" id="1.6.5.3" evidence="2"/>
<gene>
    <name evidence="2" type="ORF">ASZ90_002194</name>
</gene>